<dbReference type="Proteomes" id="UP001212997">
    <property type="component" value="Unassembled WGS sequence"/>
</dbReference>
<feature type="compositionally biased region" description="Basic residues" evidence="1">
    <location>
        <begin position="141"/>
        <end position="154"/>
    </location>
</feature>
<proteinExistence type="predicted"/>
<evidence type="ECO:0000313" key="4">
    <source>
        <dbReference type="Proteomes" id="UP001212997"/>
    </source>
</evidence>
<accession>A0AAD5V3N7</accession>
<comment type="caution">
    <text evidence="3">The sequence shown here is derived from an EMBL/GenBank/DDBJ whole genome shotgun (WGS) entry which is preliminary data.</text>
</comment>
<feature type="signal peptide" evidence="2">
    <location>
        <begin position="1"/>
        <end position="21"/>
    </location>
</feature>
<feature type="region of interest" description="Disordered" evidence="1">
    <location>
        <begin position="139"/>
        <end position="164"/>
    </location>
</feature>
<dbReference type="AlphaFoldDB" id="A0AAD5V3N7"/>
<evidence type="ECO:0000256" key="2">
    <source>
        <dbReference type="SAM" id="SignalP"/>
    </source>
</evidence>
<reference evidence="3" key="1">
    <citation type="submission" date="2022-07" db="EMBL/GenBank/DDBJ databases">
        <title>Genome Sequence of Physisporinus lineatus.</title>
        <authorList>
            <person name="Buettner E."/>
        </authorList>
    </citation>
    <scope>NUCLEOTIDE SEQUENCE</scope>
    <source>
        <strain evidence="3">VT162</strain>
    </source>
</reference>
<protein>
    <submittedName>
        <fullName evidence="3">Uncharacterized protein</fullName>
    </submittedName>
</protein>
<evidence type="ECO:0000256" key="1">
    <source>
        <dbReference type="SAM" id="MobiDB-lite"/>
    </source>
</evidence>
<organism evidence="3 4">
    <name type="scientific">Meripilus lineatus</name>
    <dbReference type="NCBI Taxonomy" id="2056292"/>
    <lineage>
        <taxon>Eukaryota</taxon>
        <taxon>Fungi</taxon>
        <taxon>Dikarya</taxon>
        <taxon>Basidiomycota</taxon>
        <taxon>Agaricomycotina</taxon>
        <taxon>Agaricomycetes</taxon>
        <taxon>Polyporales</taxon>
        <taxon>Meripilaceae</taxon>
        <taxon>Meripilus</taxon>
    </lineage>
</organism>
<keyword evidence="2" id="KW-0732">Signal</keyword>
<keyword evidence="4" id="KW-1185">Reference proteome</keyword>
<evidence type="ECO:0000313" key="3">
    <source>
        <dbReference type="EMBL" id="KAJ3483847.1"/>
    </source>
</evidence>
<gene>
    <name evidence="3" type="ORF">NLI96_g6034</name>
</gene>
<dbReference type="EMBL" id="JANAWD010000212">
    <property type="protein sequence ID" value="KAJ3483847.1"/>
    <property type="molecule type" value="Genomic_DNA"/>
</dbReference>
<feature type="chain" id="PRO_5042160979" evidence="2">
    <location>
        <begin position="22"/>
        <end position="194"/>
    </location>
</feature>
<sequence length="194" mass="21880">MRTSSSVVVLALASGLVPALAAPVYDSSLEVSKRNEEVARDIAQVVARAVQQDLESGALSWAAVKGYAHTAINKIKQGHRIGKKIYNTVAPVVKKAAPHVQKFFSREELELFSRLDPQDQELMLRDVLDRREPIVTEGVKRPVHRPRPRPQRPHSVHEDFPGHNVHHMKMGIRELGERDDDLYEYVARSLDNLD</sequence>
<name>A0AAD5V3N7_9APHY</name>